<accession>A0ABD3HB33</accession>
<gene>
    <name evidence="5" type="ORF">R1sor_015037</name>
</gene>
<evidence type="ECO:0000259" key="4">
    <source>
        <dbReference type="Pfam" id="PF04500"/>
    </source>
</evidence>
<organism evidence="5 6">
    <name type="scientific">Riccia sorocarpa</name>
    <dbReference type="NCBI Taxonomy" id="122646"/>
    <lineage>
        <taxon>Eukaryota</taxon>
        <taxon>Viridiplantae</taxon>
        <taxon>Streptophyta</taxon>
        <taxon>Embryophyta</taxon>
        <taxon>Marchantiophyta</taxon>
        <taxon>Marchantiopsida</taxon>
        <taxon>Marchantiidae</taxon>
        <taxon>Marchantiales</taxon>
        <taxon>Ricciaceae</taxon>
        <taxon>Riccia</taxon>
    </lineage>
</organism>
<dbReference type="Proteomes" id="UP001633002">
    <property type="component" value="Unassembled WGS sequence"/>
</dbReference>
<feature type="domain" description="FLYWCH-type" evidence="4">
    <location>
        <begin position="8"/>
        <end position="65"/>
    </location>
</feature>
<dbReference type="InterPro" id="IPR007588">
    <property type="entry name" value="Znf_FLYWCH"/>
</dbReference>
<keyword evidence="2" id="KW-0863">Zinc-finger</keyword>
<protein>
    <recommendedName>
        <fullName evidence="4">FLYWCH-type domain-containing protein</fullName>
    </recommendedName>
</protein>
<comment type="caution">
    <text evidence="5">The sequence shown here is derived from an EMBL/GenBank/DDBJ whole genome shotgun (WGS) entry which is preliminary data.</text>
</comment>
<dbReference type="EMBL" id="JBJQOH010000004">
    <property type="protein sequence ID" value="KAL3688728.1"/>
    <property type="molecule type" value="Genomic_DNA"/>
</dbReference>
<evidence type="ECO:0000313" key="5">
    <source>
        <dbReference type="EMBL" id="KAL3688728.1"/>
    </source>
</evidence>
<proteinExistence type="predicted"/>
<dbReference type="AlphaFoldDB" id="A0ABD3HB33"/>
<reference evidence="5 6" key="1">
    <citation type="submission" date="2024-09" db="EMBL/GenBank/DDBJ databases">
        <title>Chromosome-scale assembly of Riccia sorocarpa.</title>
        <authorList>
            <person name="Paukszto L."/>
        </authorList>
    </citation>
    <scope>NUCLEOTIDE SEQUENCE [LARGE SCALE GENOMIC DNA]</scope>
    <source>
        <strain evidence="5">LP-2024</strain>
        <tissue evidence="5">Aerial parts of the thallus</tissue>
    </source>
</reference>
<evidence type="ECO:0000256" key="3">
    <source>
        <dbReference type="ARBA" id="ARBA00022833"/>
    </source>
</evidence>
<sequence>MDRVIRFQTSRGRDAIFYDGYSYWFDRRAASGDIFWRCLRDGCYGRLQTNVNLNQPMVRGDGHLHARNPEEGIIRPSVARMRERAATENTPIPQIYQEEANRLSYSASASALLPMLQSIDSALYRARRSNFPPLPRTLSEIVIPQSLQSTESGEEFVLLQLQDNNIMVFGAPSDFDVLCSASHVYMDGTFAACPELFRQFFTIHAFFGERQKIKFYKKQFDVLWPLDFCQLRMYALVYK</sequence>
<keyword evidence="6" id="KW-1185">Reference proteome</keyword>
<keyword evidence="3" id="KW-0862">Zinc</keyword>
<keyword evidence="1" id="KW-0479">Metal-binding</keyword>
<name>A0ABD3HB33_9MARC</name>
<evidence type="ECO:0000256" key="1">
    <source>
        <dbReference type="ARBA" id="ARBA00022723"/>
    </source>
</evidence>
<dbReference type="Gene3D" id="2.20.25.240">
    <property type="match status" value="1"/>
</dbReference>
<dbReference type="Pfam" id="PF04500">
    <property type="entry name" value="FLYWCH"/>
    <property type="match status" value="1"/>
</dbReference>
<dbReference type="GO" id="GO:0008270">
    <property type="term" value="F:zinc ion binding"/>
    <property type="evidence" value="ECO:0007669"/>
    <property type="project" value="UniProtKB-KW"/>
</dbReference>
<evidence type="ECO:0000313" key="6">
    <source>
        <dbReference type="Proteomes" id="UP001633002"/>
    </source>
</evidence>
<evidence type="ECO:0000256" key="2">
    <source>
        <dbReference type="ARBA" id="ARBA00022771"/>
    </source>
</evidence>